<dbReference type="SUPFAM" id="SSF50978">
    <property type="entry name" value="WD40 repeat-like"/>
    <property type="match status" value="1"/>
</dbReference>
<feature type="repeat" description="WD" evidence="6">
    <location>
        <begin position="287"/>
        <end position="319"/>
    </location>
</feature>
<comment type="similarity">
    <text evidence="2">Belongs to the WD repeat G protein beta family. Ribosomal protein RACK1 subfamily.</text>
</comment>
<protein>
    <submittedName>
        <fullName evidence="11">BnaC01g35030D protein</fullName>
    </submittedName>
</protein>
<dbReference type="EMBL" id="LK032648">
    <property type="protein sequence ID" value="CDY46056.1"/>
    <property type="molecule type" value="Genomic_DNA"/>
</dbReference>
<gene>
    <name evidence="11" type="primary">BnaC01g35030D</name>
    <name evidence="11" type="ORF">GSBRNA2T00083201001</name>
</gene>
<reference evidence="11 12" key="1">
    <citation type="journal article" date="2014" name="Science">
        <title>Plant genetics. Early allopolyploid evolution in the post-Neolithic Brassica napus oilseed genome.</title>
        <authorList>
            <person name="Chalhoub B."/>
            <person name="Denoeud F."/>
            <person name="Liu S."/>
            <person name="Parkin I.A."/>
            <person name="Tang H."/>
            <person name="Wang X."/>
            <person name="Chiquet J."/>
            <person name="Belcram H."/>
            <person name="Tong C."/>
            <person name="Samans B."/>
            <person name="Correa M."/>
            <person name="Da Silva C."/>
            <person name="Just J."/>
            <person name="Falentin C."/>
            <person name="Koh C.S."/>
            <person name="Le Clainche I."/>
            <person name="Bernard M."/>
            <person name="Bento P."/>
            <person name="Noel B."/>
            <person name="Labadie K."/>
            <person name="Alberti A."/>
            <person name="Charles M."/>
            <person name="Arnaud D."/>
            <person name="Guo H."/>
            <person name="Daviaud C."/>
            <person name="Alamery S."/>
            <person name="Jabbari K."/>
            <person name="Zhao M."/>
            <person name="Edger P.P."/>
            <person name="Chelaifa H."/>
            <person name="Tack D."/>
            <person name="Lassalle G."/>
            <person name="Mestiri I."/>
            <person name="Schnel N."/>
            <person name="Le Paslier M.C."/>
            <person name="Fan G."/>
            <person name="Renault V."/>
            <person name="Bayer P.E."/>
            <person name="Golicz A.A."/>
            <person name="Manoli S."/>
            <person name="Lee T.H."/>
            <person name="Thi V.H."/>
            <person name="Chalabi S."/>
            <person name="Hu Q."/>
            <person name="Fan C."/>
            <person name="Tollenaere R."/>
            <person name="Lu Y."/>
            <person name="Battail C."/>
            <person name="Shen J."/>
            <person name="Sidebottom C.H."/>
            <person name="Wang X."/>
            <person name="Canaguier A."/>
            <person name="Chauveau A."/>
            <person name="Berard A."/>
            <person name="Deniot G."/>
            <person name="Guan M."/>
            <person name="Liu Z."/>
            <person name="Sun F."/>
            <person name="Lim Y.P."/>
            <person name="Lyons E."/>
            <person name="Town C.D."/>
            <person name="Bancroft I."/>
            <person name="Wang X."/>
            <person name="Meng J."/>
            <person name="Ma J."/>
            <person name="Pires J.C."/>
            <person name="King G.J."/>
            <person name="Brunel D."/>
            <person name="Delourme R."/>
            <person name="Renard M."/>
            <person name="Aury J.M."/>
            <person name="Adams K.L."/>
            <person name="Batley J."/>
            <person name="Snowdon R.J."/>
            <person name="Tost J."/>
            <person name="Edwards D."/>
            <person name="Zhou Y."/>
            <person name="Hua W."/>
            <person name="Sharpe A.G."/>
            <person name="Paterson A.H."/>
            <person name="Guan C."/>
            <person name="Wincker P."/>
        </authorList>
    </citation>
    <scope>NUCLEOTIDE SEQUENCE [LARGE SCALE GENOMIC DNA]</scope>
    <source>
        <strain evidence="12">cv. Darmor-bzh</strain>
    </source>
</reference>
<evidence type="ECO:0000256" key="1">
    <source>
        <dbReference type="ARBA" id="ARBA00005234"/>
    </source>
</evidence>
<dbReference type="InterPro" id="IPR029058">
    <property type="entry name" value="AB_hydrolase_fold"/>
</dbReference>
<feature type="repeat" description="WD" evidence="6">
    <location>
        <begin position="332"/>
        <end position="375"/>
    </location>
</feature>
<feature type="domain" description="Clathrin/coatomer adaptor adaptin-like N-terminal" evidence="8">
    <location>
        <begin position="39"/>
        <end position="129"/>
    </location>
</feature>
<keyword evidence="5" id="KW-0687">Ribonucleoprotein</keyword>
<dbReference type="GO" id="GO:0003872">
    <property type="term" value="F:6-phosphofructokinase activity"/>
    <property type="evidence" value="ECO:0007669"/>
    <property type="project" value="InterPro"/>
</dbReference>
<dbReference type="InterPro" id="IPR015943">
    <property type="entry name" value="WD40/YVTN_repeat-like_dom_sf"/>
</dbReference>
<feature type="domain" description="Dienelactone hydrolase" evidence="9">
    <location>
        <begin position="134"/>
        <end position="214"/>
    </location>
</feature>
<dbReference type="GO" id="GO:0005634">
    <property type="term" value="C:nucleus"/>
    <property type="evidence" value="ECO:0000318"/>
    <property type="project" value="GO_Central"/>
</dbReference>
<dbReference type="InterPro" id="IPR002553">
    <property type="entry name" value="Clathrin/coatomer_adapt-like_N"/>
</dbReference>
<dbReference type="Gene3D" id="3.40.50.1820">
    <property type="entry name" value="alpha/beta hydrolase"/>
    <property type="match status" value="1"/>
</dbReference>
<evidence type="ECO:0000256" key="7">
    <source>
        <dbReference type="SAM" id="MobiDB-lite"/>
    </source>
</evidence>
<evidence type="ECO:0000256" key="4">
    <source>
        <dbReference type="ARBA" id="ARBA00022801"/>
    </source>
</evidence>
<dbReference type="GO" id="GO:0008234">
    <property type="term" value="F:cysteine-type peptidase activity"/>
    <property type="evidence" value="ECO:0007669"/>
    <property type="project" value="InterPro"/>
</dbReference>
<dbReference type="GO" id="GO:1990904">
    <property type="term" value="C:ribonucleoprotein complex"/>
    <property type="evidence" value="ECO:0007669"/>
    <property type="project" value="UniProtKB-KW"/>
</dbReference>
<dbReference type="InterPro" id="IPR045223">
    <property type="entry name" value="RACK1-like"/>
</dbReference>
<evidence type="ECO:0000256" key="2">
    <source>
        <dbReference type="ARBA" id="ARBA00007253"/>
    </source>
</evidence>
<comment type="similarity">
    <text evidence="1">Belongs to the peptidase C48 family.</text>
</comment>
<feature type="region of interest" description="Disordered" evidence="7">
    <location>
        <begin position="449"/>
        <end position="500"/>
    </location>
</feature>
<dbReference type="InterPro" id="IPR016024">
    <property type="entry name" value="ARM-type_fold"/>
</dbReference>
<dbReference type="PANTHER" id="PTHR19868">
    <property type="entry name" value="RECEPTOR FOR ACTIVATED PROTEIN KINASE C RACK1"/>
    <property type="match status" value="1"/>
</dbReference>
<dbReference type="PaxDb" id="3708-A0A078I890"/>
<dbReference type="Pfam" id="PF00400">
    <property type="entry name" value="WD40"/>
    <property type="match status" value="3"/>
</dbReference>
<dbReference type="PROSITE" id="PS50294">
    <property type="entry name" value="WD_REPEATS_REGION"/>
    <property type="match status" value="2"/>
</dbReference>
<dbReference type="InterPro" id="IPR003653">
    <property type="entry name" value="Peptidase_C48_C"/>
</dbReference>
<evidence type="ECO:0000313" key="12">
    <source>
        <dbReference type="Proteomes" id="UP000028999"/>
    </source>
</evidence>
<dbReference type="InterPro" id="IPR035966">
    <property type="entry name" value="PKF_sf"/>
</dbReference>
<dbReference type="GO" id="GO:0005829">
    <property type="term" value="C:cytosol"/>
    <property type="evidence" value="ECO:0000318"/>
    <property type="project" value="GO_Central"/>
</dbReference>
<name>A0A078I890_BRANA</name>
<dbReference type="GO" id="GO:0045182">
    <property type="term" value="F:translation regulator activity"/>
    <property type="evidence" value="ECO:0007669"/>
    <property type="project" value="InterPro"/>
</dbReference>
<keyword evidence="4" id="KW-0378">Hydrolase</keyword>
<evidence type="ECO:0000256" key="5">
    <source>
        <dbReference type="ARBA" id="ARBA00023274"/>
    </source>
</evidence>
<evidence type="ECO:0000259" key="8">
    <source>
        <dbReference type="Pfam" id="PF01602"/>
    </source>
</evidence>
<dbReference type="InterPro" id="IPR001680">
    <property type="entry name" value="WD40_rpt"/>
</dbReference>
<dbReference type="STRING" id="3708.A0A078I890"/>
<sequence length="899" mass="99589">MSHSREIELCTRFLSILLILILKENKDKKDAEFNERFKHSESHSASIHSCLLLATSLARIGTDDLARYLTSEVFTLLGSSKASVRKKSIGVVLRVFDKYHDAVKVCFKRLVENLESSDAQLLSAVVGVCLGAVIEAIKSKGITAIGVAGMCWGAKMVVELSKQELVQAAVLLHPSFVTVDDIKGGKVPIAILGAEIDRLSPPALLKQFEEILASKPEGKVEFTVLKSFSSSPILSRRTTNPTASPHRPLPLRRRRRPLLRRPIRAFRKLGRRASPWDLAAGVSTRRFVGHTKDVLSVAFSLDNRQIVSASRDRTIKLWNTLGECKYTISEGGEGHRDWVSCVRFSPNTLQPTIVSASWGKTVKVWNLSNCKLRSTLAGHTGYASIVAVSPDGSLCASGGKSVVEDLKVDLKADLESKSVGVVEELKVDLKADLESKSVVEDLKVDLKAEAEKSDGSASNSIHNPHEDSPVKNPSTTVSAQSVSSSGNMGSPLSRAEKPTTVATTLASDDPALCQYFVIPLWRGNGYGTMFAQGTEAMFSNLGHFTSVSIRVSGGSMSECCTSVLSLASHPFNICPCWPCLLQIRDAVQARAGQDKNHGVILIPEGIVESIHELYALLKEGVHADNISTQLSPWSSTLFEFLPPFIKKQLAFAFLVYPCLVVQYMGQSAFLSKNLGLFPTIFTVQSQDSWAKIIEWSSTSNELKIGPSMLTSELAARIMGPTEWLLNHEIDAMMYLFTEMTTLRRWEPSKVAFMSCMFSNQMKTSFEEFRKDKKKFKVLELLHRYDIGELPAHGRTRLMWDLDVTCIRQQLKVKQYTVSYAPMPYLLNKSNSDCGVYALKHIECHLLGLDFSLVNDNNIREARQKIAYDLWEAANDPEIILRMAQYTPPKMIINPLVELD</sequence>
<dbReference type="PROSITE" id="PS50082">
    <property type="entry name" value="WD_REPEATS_2"/>
    <property type="match status" value="2"/>
</dbReference>
<accession>A0A078I890</accession>
<dbReference type="GO" id="GO:0006886">
    <property type="term" value="P:intracellular protein transport"/>
    <property type="evidence" value="ECO:0007669"/>
    <property type="project" value="InterPro"/>
</dbReference>
<organism evidence="11 12">
    <name type="scientific">Brassica napus</name>
    <name type="common">Rape</name>
    <dbReference type="NCBI Taxonomy" id="3708"/>
    <lineage>
        <taxon>Eukaryota</taxon>
        <taxon>Viridiplantae</taxon>
        <taxon>Streptophyta</taxon>
        <taxon>Embryophyta</taxon>
        <taxon>Tracheophyta</taxon>
        <taxon>Spermatophyta</taxon>
        <taxon>Magnoliopsida</taxon>
        <taxon>eudicotyledons</taxon>
        <taxon>Gunneridae</taxon>
        <taxon>Pentapetalae</taxon>
        <taxon>rosids</taxon>
        <taxon>malvids</taxon>
        <taxon>Brassicales</taxon>
        <taxon>Brassicaceae</taxon>
        <taxon>Brassiceae</taxon>
        <taxon>Brassica</taxon>
    </lineage>
</organism>
<feature type="compositionally biased region" description="Low complexity" evidence="7">
    <location>
        <begin position="473"/>
        <end position="493"/>
    </location>
</feature>
<dbReference type="GO" id="GO:0030117">
    <property type="term" value="C:membrane coat"/>
    <property type="evidence" value="ECO:0007669"/>
    <property type="project" value="InterPro"/>
</dbReference>
<dbReference type="Pfam" id="PF01602">
    <property type="entry name" value="Adaptin_N"/>
    <property type="match status" value="1"/>
</dbReference>
<evidence type="ECO:0000256" key="3">
    <source>
        <dbReference type="ARBA" id="ARBA00022670"/>
    </source>
</evidence>
<keyword evidence="3" id="KW-0645">Protease</keyword>
<dbReference type="SUPFAM" id="SSF54001">
    <property type="entry name" value="Cysteine proteinases"/>
    <property type="match status" value="1"/>
</dbReference>
<proteinExistence type="inferred from homology"/>
<dbReference type="SMART" id="SM00320">
    <property type="entry name" value="WD40"/>
    <property type="match status" value="3"/>
</dbReference>
<feature type="domain" description="Ubiquitin-like protease family profile" evidence="10">
    <location>
        <begin position="821"/>
        <end position="871"/>
    </location>
</feature>
<dbReference type="Gene3D" id="2.130.10.10">
    <property type="entry name" value="YVTN repeat-like/Quinoprotein amine dehydrogenase"/>
    <property type="match status" value="1"/>
</dbReference>
<dbReference type="GO" id="GO:0005080">
    <property type="term" value="F:protein kinase C binding"/>
    <property type="evidence" value="ECO:0000318"/>
    <property type="project" value="GO_Central"/>
</dbReference>
<dbReference type="GO" id="GO:2001125">
    <property type="term" value="P:negative regulation of translational frameshifting"/>
    <property type="evidence" value="ECO:0000318"/>
    <property type="project" value="GO_Central"/>
</dbReference>
<dbReference type="InterPro" id="IPR002925">
    <property type="entry name" value="Dienelactn_hydro"/>
</dbReference>
<dbReference type="GO" id="GO:0043022">
    <property type="term" value="F:ribosome binding"/>
    <property type="evidence" value="ECO:0000318"/>
    <property type="project" value="GO_Central"/>
</dbReference>
<dbReference type="GO" id="GO:0006508">
    <property type="term" value="P:proteolysis"/>
    <property type="evidence" value="ECO:0007669"/>
    <property type="project" value="UniProtKB-KW"/>
</dbReference>
<dbReference type="Pfam" id="PF01738">
    <property type="entry name" value="DLH"/>
    <property type="match status" value="1"/>
</dbReference>
<evidence type="ECO:0000259" key="10">
    <source>
        <dbReference type="Pfam" id="PF02902"/>
    </source>
</evidence>
<dbReference type="SUPFAM" id="SSF53474">
    <property type="entry name" value="alpha/beta-Hydrolases"/>
    <property type="match status" value="1"/>
</dbReference>
<dbReference type="AlphaFoldDB" id="A0A078I890"/>
<evidence type="ECO:0000259" key="9">
    <source>
        <dbReference type="Pfam" id="PF01738"/>
    </source>
</evidence>
<dbReference type="GO" id="GO:0016192">
    <property type="term" value="P:vesicle-mediated transport"/>
    <property type="evidence" value="ECO:0007669"/>
    <property type="project" value="InterPro"/>
</dbReference>
<dbReference type="Gene3D" id="3.40.50.460">
    <property type="entry name" value="Phosphofructokinase domain"/>
    <property type="match status" value="1"/>
</dbReference>
<dbReference type="Pfam" id="PF02902">
    <property type="entry name" value="Peptidase_C48"/>
    <property type="match status" value="1"/>
</dbReference>
<keyword evidence="6" id="KW-0853">WD repeat</keyword>
<dbReference type="Proteomes" id="UP000028999">
    <property type="component" value="Unassembled WGS sequence"/>
</dbReference>
<dbReference type="InterPro" id="IPR036322">
    <property type="entry name" value="WD40_repeat_dom_sf"/>
</dbReference>
<dbReference type="InterPro" id="IPR038765">
    <property type="entry name" value="Papain-like_cys_pep_sf"/>
</dbReference>
<evidence type="ECO:0000256" key="6">
    <source>
        <dbReference type="PROSITE-ProRule" id="PRU00221"/>
    </source>
</evidence>
<dbReference type="SUPFAM" id="SSF48371">
    <property type="entry name" value="ARM repeat"/>
    <property type="match status" value="1"/>
</dbReference>
<dbReference type="GO" id="GO:0072344">
    <property type="term" value="P:rescue of stalled ribosome"/>
    <property type="evidence" value="ECO:0000318"/>
    <property type="project" value="GO_Central"/>
</dbReference>
<evidence type="ECO:0000313" key="11">
    <source>
        <dbReference type="EMBL" id="CDY46056.1"/>
    </source>
</evidence>
<dbReference type="Gramene" id="CDY46056">
    <property type="protein sequence ID" value="CDY46056"/>
    <property type="gene ID" value="GSBRNA2T00083201001"/>
</dbReference>
<dbReference type="FunFam" id="2.130.10.10:FF:000615">
    <property type="entry name" value="Receptor for activated C kinase 1"/>
    <property type="match status" value="1"/>
</dbReference>
<dbReference type="Gene3D" id="3.40.395.10">
    <property type="entry name" value="Adenoviral Proteinase, Chain A"/>
    <property type="match status" value="1"/>
</dbReference>
<dbReference type="SUPFAM" id="SSF53784">
    <property type="entry name" value="Phosphofructokinase"/>
    <property type="match status" value="1"/>
</dbReference>
<keyword evidence="12" id="KW-1185">Reference proteome</keyword>
<dbReference type="Gene3D" id="1.10.10.480">
    <property type="entry name" value="Phosphofructokinase, domain 3"/>
    <property type="match status" value="1"/>
</dbReference>
<dbReference type="OMA" id="MSECCTS"/>